<dbReference type="InterPro" id="IPR039300">
    <property type="entry name" value="JASON"/>
</dbReference>
<dbReference type="EMBL" id="JAIWQS010000003">
    <property type="protein sequence ID" value="KAJ8771242.1"/>
    <property type="molecule type" value="Genomic_DNA"/>
</dbReference>
<dbReference type="Proteomes" id="UP001159364">
    <property type="component" value="Linkage Group LG03"/>
</dbReference>
<name>A0AAV8TWF2_9ROSI</name>
<gene>
    <name evidence="2" type="ORF">K2173_026130</name>
</gene>
<reference evidence="2 3" key="1">
    <citation type="submission" date="2021-09" db="EMBL/GenBank/DDBJ databases">
        <title>Genomic insights and catalytic innovation underlie evolution of tropane alkaloids biosynthesis.</title>
        <authorList>
            <person name="Wang Y.-J."/>
            <person name="Tian T."/>
            <person name="Huang J.-P."/>
            <person name="Huang S.-X."/>
        </authorList>
    </citation>
    <scope>NUCLEOTIDE SEQUENCE [LARGE SCALE GENOMIC DNA]</scope>
    <source>
        <strain evidence="2">KIB-2018</strain>
        <tissue evidence="2">Leaf</tissue>
    </source>
</reference>
<comment type="caution">
    <text evidence="2">The sequence shown here is derived from an EMBL/GenBank/DDBJ whole genome shotgun (WGS) entry which is preliminary data.</text>
</comment>
<organism evidence="2 3">
    <name type="scientific">Erythroxylum novogranatense</name>
    <dbReference type="NCBI Taxonomy" id="1862640"/>
    <lineage>
        <taxon>Eukaryota</taxon>
        <taxon>Viridiplantae</taxon>
        <taxon>Streptophyta</taxon>
        <taxon>Embryophyta</taxon>
        <taxon>Tracheophyta</taxon>
        <taxon>Spermatophyta</taxon>
        <taxon>Magnoliopsida</taxon>
        <taxon>eudicotyledons</taxon>
        <taxon>Gunneridae</taxon>
        <taxon>Pentapetalae</taxon>
        <taxon>rosids</taxon>
        <taxon>fabids</taxon>
        <taxon>Malpighiales</taxon>
        <taxon>Erythroxylaceae</taxon>
        <taxon>Erythroxylum</taxon>
    </lineage>
</organism>
<feature type="region of interest" description="Disordered" evidence="1">
    <location>
        <begin position="96"/>
        <end position="143"/>
    </location>
</feature>
<evidence type="ECO:0000313" key="3">
    <source>
        <dbReference type="Proteomes" id="UP001159364"/>
    </source>
</evidence>
<dbReference type="PANTHER" id="PTHR33318">
    <property type="entry name" value="ASPARTYL/GLUTAMYL-TRNA(ASN/GLN) AMIDOTRANSFERASE SUBUNIT"/>
    <property type="match status" value="1"/>
</dbReference>
<dbReference type="GO" id="GO:0007142">
    <property type="term" value="P:male meiosis II"/>
    <property type="evidence" value="ECO:0007669"/>
    <property type="project" value="InterPro"/>
</dbReference>
<evidence type="ECO:0000313" key="2">
    <source>
        <dbReference type="EMBL" id="KAJ8771242.1"/>
    </source>
</evidence>
<feature type="region of interest" description="Disordered" evidence="1">
    <location>
        <begin position="156"/>
        <end position="234"/>
    </location>
</feature>
<feature type="compositionally biased region" description="Basic and acidic residues" evidence="1">
    <location>
        <begin position="202"/>
        <end position="218"/>
    </location>
</feature>
<sequence>MMGCFVSCFGACKHRKRLHLVAATLPPEDHIDEACAKVPQFCESTKQELVAEPVKPSTKSKRRLGDLLSLSGKKKVTFHLTVKSYEGISTGGITDEATRHKVGEGETKECEGREEPAKDNQSVSESINFKFSSNSEDERHKDRGNQEYRDLELEHCNLDDNNGGEKDNVGAGGLGMVQEHSNLDDNNGGEKDNVGGDGQGMVREHSNLDDNNGGEKDNVGGNGQGMVPKESSESLFSLSIESRKHDWDAEMDEKEVTSSALKCSSHNIEQKASGSDLERNSGALNGDANSVLTPVEHLTKLKTVKARATIIFQGEDKENMKAEQGFGEEISPGPSFKVCTITKNDKAETKVKSFRDEEVAVDTSLSSWLVSTPISRTSPNSVGNSPSLEARTTTSGDDKPVLSVLTGEKLKQLSSSNAPRRLRSLTPDETHVIGTVGSYWRHTGRIIDPILALQAKGQ</sequence>
<feature type="compositionally biased region" description="Polar residues" evidence="1">
    <location>
        <begin position="372"/>
        <end position="395"/>
    </location>
</feature>
<accession>A0AAV8TWF2</accession>
<evidence type="ECO:0000256" key="1">
    <source>
        <dbReference type="SAM" id="MobiDB-lite"/>
    </source>
</evidence>
<dbReference type="AlphaFoldDB" id="A0AAV8TWF2"/>
<feature type="compositionally biased region" description="Polar residues" evidence="1">
    <location>
        <begin position="257"/>
        <end position="273"/>
    </location>
</feature>
<feature type="region of interest" description="Disordered" evidence="1">
    <location>
        <begin position="246"/>
        <end position="282"/>
    </location>
</feature>
<feature type="compositionally biased region" description="Basic and acidic residues" evidence="1">
    <location>
        <begin position="96"/>
        <end position="118"/>
    </location>
</feature>
<proteinExistence type="predicted"/>
<protein>
    <submittedName>
        <fullName evidence="2">Uncharacterized protein</fullName>
    </submittedName>
</protein>
<feature type="region of interest" description="Disordered" evidence="1">
    <location>
        <begin position="372"/>
        <end position="400"/>
    </location>
</feature>
<keyword evidence="3" id="KW-1185">Reference proteome</keyword>
<feature type="compositionally biased region" description="Polar residues" evidence="1">
    <location>
        <begin position="119"/>
        <end position="134"/>
    </location>
</feature>
<feature type="compositionally biased region" description="Basic and acidic residues" evidence="1">
    <location>
        <begin position="156"/>
        <end position="168"/>
    </location>
</feature>
<dbReference type="PANTHER" id="PTHR33318:SF22">
    <property type="entry name" value="SUPPRESSOR PROTEIN SRP40-LIKE ISOFORM X1"/>
    <property type="match status" value="1"/>
</dbReference>